<dbReference type="Gene3D" id="2.40.70.10">
    <property type="entry name" value="Acid Proteases"/>
    <property type="match status" value="2"/>
</dbReference>
<keyword evidence="6" id="KW-0732">Signal</keyword>
<evidence type="ECO:0000256" key="5">
    <source>
        <dbReference type="ARBA" id="ARBA00023180"/>
    </source>
</evidence>
<evidence type="ECO:0000256" key="6">
    <source>
        <dbReference type="SAM" id="SignalP"/>
    </source>
</evidence>
<evidence type="ECO:0000256" key="1">
    <source>
        <dbReference type="ARBA" id="ARBA00007447"/>
    </source>
</evidence>
<dbReference type="EMBL" id="CACVBM020001337">
    <property type="protein sequence ID" value="CAA7046052.1"/>
    <property type="molecule type" value="Genomic_DNA"/>
</dbReference>
<keyword evidence="2" id="KW-0645">Protease</keyword>
<organism evidence="8 9">
    <name type="scientific">Microthlaspi erraticum</name>
    <dbReference type="NCBI Taxonomy" id="1685480"/>
    <lineage>
        <taxon>Eukaryota</taxon>
        <taxon>Viridiplantae</taxon>
        <taxon>Streptophyta</taxon>
        <taxon>Embryophyta</taxon>
        <taxon>Tracheophyta</taxon>
        <taxon>Spermatophyta</taxon>
        <taxon>Magnoliopsida</taxon>
        <taxon>eudicotyledons</taxon>
        <taxon>Gunneridae</taxon>
        <taxon>Pentapetalae</taxon>
        <taxon>rosids</taxon>
        <taxon>malvids</taxon>
        <taxon>Brassicales</taxon>
        <taxon>Brassicaceae</taxon>
        <taxon>Coluteocarpeae</taxon>
        <taxon>Microthlaspi</taxon>
    </lineage>
</organism>
<gene>
    <name evidence="8" type="ORF">MERR_LOCUS33287</name>
</gene>
<dbReference type="InterPro" id="IPR032799">
    <property type="entry name" value="TAXi_C"/>
</dbReference>
<feature type="domain" description="Peptidase A1" evidence="7">
    <location>
        <begin position="69"/>
        <end position="388"/>
    </location>
</feature>
<dbReference type="OrthoDB" id="1027150at2759"/>
<comment type="similarity">
    <text evidence="1">Belongs to the peptidase A1 family.</text>
</comment>
<dbReference type="PROSITE" id="PS51767">
    <property type="entry name" value="PEPTIDASE_A1"/>
    <property type="match status" value="1"/>
</dbReference>
<feature type="signal peptide" evidence="6">
    <location>
        <begin position="1"/>
        <end position="26"/>
    </location>
</feature>
<keyword evidence="5" id="KW-0325">Glycoprotein</keyword>
<keyword evidence="9" id="KW-1185">Reference proteome</keyword>
<protein>
    <recommendedName>
        <fullName evidence="7">Peptidase A1 domain-containing protein</fullName>
    </recommendedName>
</protein>
<sequence>MIMALSFSLRTIIITAFVLLTTTASSSSPHGFTFDLIHRRSNTSSLRPSTDDYGSPYANTVFDSESSEYLMKIQIGTPPVEIEAMIDTGSHLIWTQCLPCQSCYNQVAPIFDPSKSSTYKPRRCKTHDHSCPYELVYAGKSYTKGTYVSETVTIQSTSGQPFVMPETLIGCGHNNSGLVSTTSGIVGLNWAATSLTSQMGERFLGLLSYCFSGTGTSKINFGANAIVAGDGTVAADMFRKTNFPDFYYLNLDAISVGDNRIEMLGTSFYATDGNMIIDSGTTYTFLPGSYLEQVKAAVESVVTADRAPYSDALCYYSNTIEIFPVITMHFSGGADLVLYNNNMYVDKGGIFCLALMDADPIHMAVFGNRAQNNFLVGYDPSSMVVSFKPTDCSTLF</sequence>
<evidence type="ECO:0000256" key="4">
    <source>
        <dbReference type="ARBA" id="ARBA00022801"/>
    </source>
</evidence>
<dbReference type="InterPro" id="IPR051708">
    <property type="entry name" value="Plant_Aspart_Prot_A1"/>
</dbReference>
<dbReference type="InterPro" id="IPR033121">
    <property type="entry name" value="PEPTIDASE_A1"/>
</dbReference>
<accession>A0A6D2K331</accession>
<keyword evidence="4" id="KW-0378">Hydrolase</keyword>
<dbReference type="PANTHER" id="PTHR47967:SF58">
    <property type="entry name" value="ASPARTIC PROTEINASE CDR1-LIKE PROTEIN-RELATED"/>
    <property type="match status" value="1"/>
</dbReference>
<dbReference type="GO" id="GO:0004190">
    <property type="term" value="F:aspartic-type endopeptidase activity"/>
    <property type="evidence" value="ECO:0007669"/>
    <property type="project" value="UniProtKB-KW"/>
</dbReference>
<proteinExistence type="inferred from homology"/>
<evidence type="ECO:0000313" key="9">
    <source>
        <dbReference type="Proteomes" id="UP000467841"/>
    </source>
</evidence>
<dbReference type="InterPro" id="IPR034161">
    <property type="entry name" value="Pepsin-like_plant"/>
</dbReference>
<dbReference type="InterPro" id="IPR032861">
    <property type="entry name" value="TAXi_N"/>
</dbReference>
<dbReference type="AlphaFoldDB" id="A0A6D2K331"/>
<evidence type="ECO:0000256" key="2">
    <source>
        <dbReference type="ARBA" id="ARBA00022670"/>
    </source>
</evidence>
<dbReference type="GO" id="GO:0006508">
    <property type="term" value="P:proteolysis"/>
    <property type="evidence" value="ECO:0007669"/>
    <property type="project" value="UniProtKB-KW"/>
</dbReference>
<dbReference type="InterPro" id="IPR001969">
    <property type="entry name" value="Aspartic_peptidase_AS"/>
</dbReference>
<evidence type="ECO:0000313" key="8">
    <source>
        <dbReference type="EMBL" id="CAA7046052.1"/>
    </source>
</evidence>
<comment type="caution">
    <text evidence="8">The sequence shown here is derived from an EMBL/GenBank/DDBJ whole genome shotgun (WGS) entry which is preliminary data.</text>
</comment>
<dbReference type="SUPFAM" id="SSF50630">
    <property type="entry name" value="Acid proteases"/>
    <property type="match status" value="1"/>
</dbReference>
<dbReference type="GO" id="GO:0005576">
    <property type="term" value="C:extracellular region"/>
    <property type="evidence" value="ECO:0007669"/>
    <property type="project" value="TreeGrafter"/>
</dbReference>
<dbReference type="Pfam" id="PF14543">
    <property type="entry name" value="TAXi_N"/>
    <property type="match status" value="1"/>
</dbReference>
<evidence type="ECO:0000259" key="7">
    <source>
        <dbReference type="PROSITE" id="PS51767"/>
    </source>
</evidence>
<name>A0A6D2K331_9BRAS</name>
<keyword evidence="3" id="KW-0064">Aspartyl protease</keyword>
<dbReference type="Proteomes" id="UP000467841">
    <property type="component" value="Unassembled WGS sequence"/>
</dbReference>
<dbReference type="CDD" id="cd05476">
    <property type="entry name" value="pepsin_A_like_plant"/>
    <property type="match status" value="1"/>
</dbReference>
<dbReference type="InterPro" id="IPR021109">
    <property type="entry name" value="Peptidase_aspartic_dom_sf"/>
</dbReference>
<dbReference type="PROSITE" id="PS00141">
    <property type="entry name" value="ASP_PROTEASE"/>
    <property type="match status" value="1"/>
</dbReference>
<evidence type="ECO:0000256" key="3">
    <source>
        <dbReference type="ARBA" id="ARBA00022750"/>
    </source>
</evidence>
<feature type="chain" id="PRO_5025561489" description="Peptidase A1 domain-containing protein" evidence="6">
    <location>
        <begin position="27"/>
        <end position="396"/>
    </location>
</feature>
<dbReference type="PANTHER" id="PTHR47967">
    <property type="entry name" value="OS07G0603500 PROTEIN-RELATED"/>
    <property type="match status" value="1"/>
</dbReference>
<dbReference type="Pfam" id="PF14541">
    <property type="entry name" value="TAXi_C"/>
    <property type="match status" value="1"/>
</dbReference>
<reference evidence="8" key="1">
    <citation type="submission" date="2020-01" db="EMBL/GenBank/DDBJ databases">
        <authorList>
            <person name="Mishra B."/>
        </authorList>
    </citation>
    <scope>NUCLEOTIDE SEQUENCE [LARGE SCALE GENOMIC DNA]</scope>
</reference>